<proteinExistence type="inferred from homology"/>
<evidence type="ECO:0000256" key="2">
    <source>
        <dbReference type="SAM" id="MobiDB-lite"/>
    </source>
</evidence>
<dbReference type="KEGG" id="ngr:NAEGRDRAFT_75180"/>
<dbReference type="OMA" id="PHFWAAP"/>
<dbReference type="MEROPS" id="P01.101"/>
<dbReference type="GeneID" id="8857139"/>
<comment type="similarity">
    <text evidence="1">Belongs to the peptidase S58 family.</text>
</comment>
<feature type="region of interest" description="Disordered" evidence="2">
    <location>
        <begin position="122"/>
        <end position="142"/>
    </location>
</feature>
<dbReference type="InterPro" id="IPR016117">
    <property type="entry name" value="ArgJ-like_dom_sf"/>
</dbReference>
<evidence type="ECO:0000256" key="1">
    <source>
        <dbReference type="ARBA" id="ARBA00007068"/>
    </source>
</evidence>
<dbReference type="VEuPathDB" id="AmoebaDB:NAEGRDRAFT_75180"/>
<dbReference type="AlphaFoldDB" id="D2W1D7"/>
<dbReference type="PANTHER" id="PTHR36512">
    <property type="entry name" value="D-AMINOPEPTIDASE"/>
    <property type="match status" value="1"/>
</dbReference>
<dbReference type="Proteomes" id="UP000006671">
    <property type="component" value="Unassembled WGS sequence"/>
</dbReference>
<sequence length="414" mass="44346">MKEIPFTSIEGIIVGHCNEGNSGCTVVLSENSEGFGCGVDCRGGATGTRETDLLKPGMLVEKIHGCVISGGSAFGLDASSGVMKYFREKGIGYHTDILNVPIVCQAVLYDLQMLNKKDNTSLSLSSNDNNNNNTSSTSNNQNNSIIDLPNYFELGYKACKNPISNDINGNIGAGNGSTIGKLLGAKHSMKGGLGCYAIQVDNELKIGAMVAVNCFGDVYENGNLIAGCYKINDVDSTSDSTTTNTSLLSDSTISTNNTDDTSFNSNNFNNSSNDKLVEFLDSEKILIKEYLQSKEEANAFELSKRKHDITNTTIGIVVCNGILDKSQLNRIAMMAHDGYARSMKPSHTLYDGDTIFVISTGTINVKPPTNLIGTLAAQVVEKAVVNGVKHAQSMNDFISFNDLNNIISTNNSNK</sequence>
<evidence type="ECO:0000313" key="4">
    <source>
        <dbReference type="Proteomes" id="UP000006671"/>
    </source>
</evidence>
<accession>D2W1D7</accession>
<evidence type="ECO:0000313" key="3">
    <source>
        <dbReference type="EMBL" id="EFC37030.1"/>
    </source>
</evidence>
<dbReference type="OrthoDB" id="331038at2759"/>
<organism evidence="4">
    <name type="scientific">Naegleria gruberi</name>
    <name type="common">Amoeba</name>
    <dbReference type="NCBI Taxonomy" id="5762"/>
    <lineage>
        <taxon>Eukaryota</taxon>
        <taxon>Discoba</taxon>
        <taxon>Heterolobosea</taxon>
        <taxon>Tetramitia</taxon>
        <taxon>Eutetramitia</taxon>
        <taxon>Vahlkampfiidae</taxon>
        <taxon>Naegleria</taxon>
    </lineage>
</organism>
<dbReference type="Pfam" id="PF03576">
    <property type="entry name" value="Peptidase_S58"/>
    <property type="match status" value="1"/>
</dbReference>
<dbReference type="EMBL" id="GG738922">
    <property type="protein sequence ID" value="EFC37030.1"/>
    <property type="molecule type" value="Genomic_DNA"/>
</dbReference>
<keyword evidence="4" id="KW-1185">Reference proteome</keyword>
<name>D2W1D7_NAEGR</name>
<dbReference type="InterPro" id="IPR005321">
    <property type="entry name" value="Peptidase_S58_DmpA"/>
</dbReference>
<gene>
    <name evidence="3" type="ORF">NAEGRDRAFT_75180</name>
</gene>
<dbReference type="Gene3D" id="3.60.70.12">
    <property type="entry name" value="L-amino peptidase D-ALA esterase/amidase"/>
    <property type="match status" value="1"/>
</dbReference>
<dbReference type="SUPFAM" id="SSF56266">
    <property type="entry name" value="DmpA/ArgJ-like"/>
    <property type="match status" value="3"/>
</dbReference>
<protein>
    <submittedName>
        <fullName evidence="3">Predicted protein</fullName>
    </submittedName>
</protein>
<dbReference type="RefSeq" id="XP_002669774.1">
    <property type="nucleotide sequence ID" value="XM_002669728.1"/>
</dbReference>
<reference evidence="3 4" key="1">
    <citation type="journal article" date="2010" name="Cell">
        <title>The genome of Naegleria gruberi illuminates early eukaryotic versatility.</title>
        <authorList>
            <person name="Fritz-Laylin L.K."/>
            <person name="Prochnik S.E."/>
            <person name="Ginger M.L."/>
            <person name="Dacks J.B."/>
            <person name="Carpenter M.L."/>
            <person name="Field M.C."/>
            <person name="Kuo A."/>
            <person name="Paredez A."/>
            <person name="Chapman J."/>
            <person name="Pham J."/>
            <person name="Shu S."/>
            <person name="Neupane R."/>
            <person name="Cipriano M."/>
            <person name="Mancuso J."/>
            <person name="Tu H."/>
            <person name="Salamov A."/>
            <person name="Lindquist E."/>
            <person name="Shapiro H."/>
            <person name="Lucas S."/>
            <person name="Grigoriev I.V."/>
            <person name="Cande W.Z."/>
            <person name="Fulton C."/>
            <person name="Rokhsar D.S."/>
            <person name="Dawson S.C."/>
        </authorList>
    </citation>
    <scope>NUCLEOTIDE SEQUENCE [LARGE SCALE GENOMIC DNA]</scope>
    <source>
        <strain evidence="3 4">NEG-M</strain>
    </source>
</reference>
<dbReference type="GO" id="GO:0004177">
    <property type="term" value="F:aminopeptidase activity"/>
    <property type="evidence" value="ECO:0007669"/>
    <property type="project" value="TreeGrafter"/>
</dbReference>
<dbReference type="InParanoid" id="D2W1D7"/>
<dbReference type="CDD" id="cd02252">
    <property type="entry name" value="nylC_like"/>
    <property type="match status" value="1"/>
</dbReference>
<dbReference type="PANTHER" id="PTHR36512:SF3">
    <property type="entry name" value="BLR5678 PROTEIN"/>
    <property type="match status" value="1"/>
</dbReference>
<dbReference type="eggNOG" id="ENOG502SDPC">
    <property type="taxonomic scope" value="Eukaryota"/>
</dbReference>